<sequence>MPTTDHDREPRVSFHREISRNGDGESSWHQDGYGERSDASAEIPALFSSQENLVQSFGDVDSEALSQPPKKTWSTSFAWTRSLRKAIARFKTHRGNVLQRPLHLSSLEALTEPTDASSDAQSSHSLPRLREECVTASILTSILQAPIQRETGSRPVSVREIFRTRFNSRTHRPISAPLPLASSRVEHWDSQLSALNPPLLRTPITNQTAGAVPTLPIPPPPPVPTRYRLPDSDTGLSSINPAILDDGIGLTSSPSEHDFAYPLGCPGPTLGFDGDDDDTDADDRYQVNSVPFTALLPPPPVLTRQGGAVQFSGRPDPFLSYTNTNSGEASAKPQYHPLRLNPIHPHYPKHENLHTAGEEGHSDPETVPGGLGSGNGSGTSNERTISSSVGMSSLLTSRNMGQAGPSVPSSPNNLFRKGHKRQYSVRLPTIPSDIFGGASSRPGNEAHELDELDSQGSKKGKQKQRAENQNPEREDIYATYRPRKRLAEALHQGKVQQWKFPSMESVDNRIANGQERQENQYQYERRRNPESGPKSSPCNKNVGMSRRSVHSLKGTSMMTIWEEDKDGKMSQLGSDVQGSSNGHGMVKEALFAHDVQGETLAETPSVRIVQDSEVETPFGRNVGLRLSASAEEKTPGSLYDQDGFFREY</sequence>
<dbReference type="AlphaFoldDB" id="A0A507R4F5"/>
<evidence type="ECO:0000256" key="1">
    <source>
        <dbReference type="SAM" id="MobiDB-lite"/>
    </source>
</evidence>
<feature type="compositionally biased region" description="Basic and acidic residues" evidence="1">
    <location>
        <begin position="464"/>
        <end position="476"/>
    </location>
</feature>
<keyword evidence="3" id="KW-1185">Reference proteome</keyword>
<dbReference type="EMBL" id="VIFY01000015">
    <property type="protein sequence ID" value="TQB75813.1"/>
    <property type="molecule type" value="Genomic_DNA"/>
</dbReference>
<feature type="region of interest" description="Disordered" evidence="1">
    <location>
        <begin position="629"/>
        <end position="648"/>
    </location>
</feature>
<feature type="region of interest" description="Disordered" evidence="1">
    <location>
        <begin position="321"/>
        <end position="478"/>
    </location>
</feature>
<feature type="compositionally biased region" description="Basic and acidic residues" evidence="1">
    <location>
        <begin position="1"/>
        <end position="39"/>
    </location>
</feature>
<feature type="region of interest" description="Disordered" evidence="1">
    <location>
        <begin position="1"/>
        <end position="42"/>
    </location>
</feature>
<comment type="caution">
    <text evidence="2">The sequence shown here is derived from an EMBL/GenBank/DDBJ whole genome shotgun (WGS) entry which is preliminary data.</text>
</comment>
<proteinExistence type="predicted"/>
<feature type="region of interest" description="Disordered" evidence="1">
    <location>
        <begin position="513"/>
        <end position="544"/>
    </location>
</feature>
<organism evidence="2 3">
    <name type="scientific">Monascus purpureus</name>
    <name type="common">Red mold</name>
    <name type="synonym">Monascus anka</name>
    <dbReference type="NCBI Taxonomy" id="5098"/>
    <lineage>
        <taxon>Eukaryota</taxon>
        <taxon>Fungi</taxon>
        <taxon>Dikarya</taxon>
        <taxon>Ascomycota</taxon>
        <taxon>Pezizomycotina</taxon>
        <taxon>Eurotiomycetes</taxon>
        <taxon>Eurotiomycetidae</taxon>
        <taxon>Eurotiales</taxon>
        <taxon>Aspergillaceae</taxon>
        <taxon>Monascus</taxon>
    </lineage>
</organism>
<feature type="compositionally biased region" description="Basic and acidic residues" evidence="1">
    <location>
        <begin position="348"/>
        <end position="364"/>
    </location>
</feature>
<gene>
    <name evidence="2" type="ORF">MPDQ_001777</name>
</gene>
<reference evidence="2 3" key="1">
    <citation type="submission" date="2019-06" db="EMBL/GenBank/DDBJ databases">
        <title>Wine fermentation using esterase from Monascus purpureus.</title>
        <authorList>
            <person name="Geng C."/>
            <person name="Zhang Y."/>
        </authorList>
    </citation>
    <scope>NUCLEOTIDE SEQUENCE [LARGE SCALE GENOMIC DNA]</scope>
    <source>
        <strain evidence="2">HQ1</strain>
    </source>
</reference>
<accession>A0A507R4F5</accession>
<feature type="compositionally biased region" description="Low complexity" evidence="1">
    <location>
        <begin position="378"/>
        <end position="397"/>
    </location>
</feature>
<evidence type="ECO:0000313" key="2">
    <source>
        <dbReference type="EMBL" id="TQB75813.1"/>
    </source>
</evidence>
<dbReference type="Proteomes" id="UP000319663">
    <property type="component" value="Unassembled WGS sequence"/>
</dbReference>
<evidence type="ECO:0000313" key="3">
    <source>
        <dbReference type="Proteomes" id="UP000319663"/>
    </source>
</evidence>
<feature type="compositionally biased region" description="Basic and acidic residues" evidence="1">
    <location>
        <begin position="515"/>
        <end position="529"/>
    </location>
</feature>
<protein>
    <submittedName>
        <fullName evidence="2">Uncharacterized protein</fullName>
    </submittedName>
</protein>
<name>A0A507R4F5_MONPU</name>